<gene>
    <name evidence="4" type="ORF">C8N24_2174</name>
</gene>
<dbReference type="SUPFAM" id="SSF53756">
    <property type="entry name" value="UDP-Glycosyltransferase/glycogen phosphorylase"/>
    <property type="match status" value="1"/>
</dbReference>
<dbReference type="InterPro" id="IPR028098">
    <property type="entry name" value="Glyco_trans_4-like_N"/>
</dbReference>
<dbReference type="OrthoDB" id="9771846at2"/>
<dbReference type="Proteomes" id="UP000278962">
    <property type="component" value="Unassembled WGS sequence"/>
</dbReference>
<protein>
    <submittedName>
        <fullName evidence="4">Glycosyltransferase involved in cell wall biosynthesis</fullName>
    </submittedName>
</protein>
<evidence type="ECO:0000313" key="4">
    <source>
        <dbReference type="EMBL" id="RKQ92328.1"/>
    </source>
</evidence>
<keyword evidence="5" id="KW-1185">Reference proteome</keyword>
<sequence>MRVHLVDPAAYTPPYDRALASALAQAGAEVQLHTSAFGYGDVPDAPGVRVVEDFYRWAPARGRRYARLAQHVPDMLRYRRAAKAADVVHFQWLPVQQLDGRLLPDRHPRLLTAHDVLPREPSPGQLAGQRRLYERMDAVVVHSEHGAARLRDELGLDPSLVHVIRHGALTGLDVPGEAPFAKPDKPVVLMFGLLRPYKGVDVLLEAWRRADVDAELWVIGMPRMDVSAIHGPGVRTALRFVSAGELAGAFRAADLVVLPYREIDQSGVLFTALAFGKPMLLTRVGGFPEVADTGAAAIVEPDDPDALATELRALLADPGRLDRMAAASRAAADGEYGWEDIARRTLDLYASLRR</sequence>
<dbReference type="CDD" id="cd03801">
    <property type="entry name" value="GT4_PimA-like"/>
    <property type="match status" value="1"/>
</dbReference>
<reference evidence="4 5" key="1">
    <citation type="submission" date="2018-10" db="EMBL/GenBank/DDBJ databases">
        <title>Genomic Encyclopedia of Archaeal and Bacterial Type Strains, Phase II (KMG-II): from individual species to whole genera.</title>
        <authorList>
            <person name="Goeker M."/>
        </authorList>
    </citation>
    <scope>NUCLEOTIDE SEQUENCE [LARGE SCALE GENOMIC DNA]</scope>
    <source>
        <strain evidence="4 5">DSM 14954</strain>
    </source>
</reference>
<evidence type="ECO:0000313" key="5">
    <source>
        <dbReference type="Proteomes" id="UP000278962"/>
    </source>
</evidence>
<evidence type="ECO:0000259" key="3">
    <source>
        <dbReference type="Pfam" id="PF13439"/>
    </source>
</evidence>
<dbReference type="GO" id="GO:0016757">
    <property type="term" value="F:glycosyltransferase activity"/>
    <property type="evidence" value="ECO:0007669"/>
    <property type="project" value="UniProtKB-KW"/>
</dbReference>
<organism evidence="4 5">
    <name type="scientific">Solirubrobacter pauli</name>
    <dbReference type="NCBI Taxonomy" id="166793"/>
    <lineage>
        <taxon>Bacteria</taxon>
        <taxon>Bacillati</taxon>
        <taxon>Actinomycetota</taxon>
        <taxon>Thermoleophilia</taxon>
        <taxon>Solirubrobacterales</taxon>
        <taxon>Solirubrobacteraceae</taxon>
        <taxon>Solirubrobacter</taxon>
    </lineage>
</organism>
<dbReference type="PANTHER" id="PTHR46401">
    <property type="entry name" value="GLYCOSYLTRANSFERASE WBBK-RELATED"/>
    <property type="match status" value="1"/>
</dbReference>
<feature type="domain" description="Glycosyltransferase subfamily 4-like N-terminal" evidence="3">
    <location>
        <begin position="18"/>
        <end position="167"/>
    </location>
</feature>
<keyword evidence="1" id="KW-0328">Glycosyltransferase</keyword>
<dbReference type="GO" id="GO:0009103">
    <property type="term" value="P:lipopolysaccharide biosynthetic process"/>
    <property type="evidence" value="ECO:0007669"/>
    <property type="project" value="TreeGrafter"/>
</dbReference>
<proteinExistence type="predicted"/>
<dbReference type="AlphaFoldDB" id="A0A660LBE3"/>
<evidence type="ECO:0000256" key="2">
    <source>
        <dbReference type="ARBA" id="ARBA00022679"/>
    </source>
</evidence>
<dbReference type="Gene3D" id="3.40.50.2000">
    <property type="entry name" value="Glycogen Phosphorylase B"/>
    <property type="match status" value="2"/>
</dbReference>
<keyword evidence="2 4" id="KW-0808">Transferase</keyword>
<dbReference type="EMBL" id="RBIL01000001">
    <property type="protein sequence ID" value="RKQ92328.1"/>
    <property type="molecule type" value="Genomic_DNA"/>
</dbReference>
<dbReference type="RefSeq" id="WP_121250030.1">
    <property type="nucleotide sequence ID" value="NZ_RBIL01000001.1"/>
</dbReference>
<name>A0A660LBE3_9ACTN</name>
<dbReference type="Pfam" id="PF13439">
    <property type="entry name" value="Glyco_transf_4"/>
    <property type="match status" value="1"/>
</dbReference>
<evidence type="ECO:0000256" key="1">
    <source>
        <dbReference type="ARBA" id="ARBA00022676"/>
    </source>
</evidence>
<accession>A0A660LBE3</accession>
<comment type="caution">
    <text evidence="4">The sequence shown here is derived from an EMBL/GenBank/DDBJ whole genome shotgun (WGS) entry which is preliminary data.</text>
</comment>
<dbReference type="Pfam" id="PF13692">
    <property type="entry name" value="Glyco_trans_1_4"/>
    <property type="match status" value="1"/>
</dbReference>
<dbReference type="PANTHER" id="PTHR46401:SF2">
    <property type="entry name" value="GLYCOSYLTRANSFERASE WBBK-RELATED"/>
    <property type="match status" value="1"/>
</dbReference>